<name>A0A0B2UGT8_9MICR</name>
<feature type="transmembrane region" description="Helical" evidence="1">
    <location>
        <begin position="82"/>
        <end position="103"/>
    </location>
</feature>
<dbReference type="VEuPathDB" id="MicrosporidiaDB:M896_020820"/>
<dbReference type="EMBL" id="JOKQ01000002">
    <property type="protein sequence ID" value="KHN70246.1"/>
    <property type="molecule type" value="Genomic_DNA"/>
</dbReference>
<feature type="transmembrane region" description="Helical" evidence="1">
    <location>
        <begin position="109"/>
        <end position="128"/>
    </location>
</feature>
<reference evidence="2 3" key="1">
    <citation type="journal article" date="2014" name="MBio">
        <title>The Ordospora colligata genome; evolution of extreme reduction in microsporidia and host-to-parasite horizontal gene transfer.</title>
        <authorList>
            <person name="Pombert J.-F."/>
            <person name="Haag K.L."/>
            <person name="Beidas S."/>
            <person name="Ebert D."/>
            <person name="Keeling P.J."/>
        </authorList>
    </citation>
    <scope>NUCLEOTIDE SEQUENCE [LARGE SCALE GENOMIC DNA]</scope>
    <source>
        <strain evidence="2 3">OC4</strain>
    </source>
</reference>
<dbReference type="Proteomes" id="UP000031056">
    <property type="component" value="Unassembled WGS sequence"/>
</dbReference>
<dbReference type="RefSeq" id="XP_014564288.1">
    <property type="nucleotide sequence ID" value="XM_014708802.1"/>
</dbReference>
<comment type="caution">
    <text evidence="2">The sequence shown here is derived from an EMBL/GenBank/DDBJ whole genome shotgun (WGS) entry which is preliminary data.</text>
</comment>
<organism evidence="2 3">
    <name type="scientific">Ordospora colligata OC4</name>
    <dbReference type="NCBI Taxonomy" id="1354746"/>
    <lineage>
        <taxon>Eukaryota</taxon>
        <taxon>Fungi</taxon>
        <taxon>Fungi incertae sedis</taxon>
        <taxon>Microsporidia</taxon>
        <taxon>Ordosporidae</taxon>
        <taxon>Ordospora</taxon>
    </lineage>
</organism>
<dbReference type="AlphaFoldDB" id="A0A0B2UGT8"/>
<keyword evidence="1" id="KW-1133">Transmembrane helix</keyword>
<sequence>MHHKWMLNKRTIEWINKCISTLNDGGELKQIESLDHTPEFFIPIFKHTFLIKKNTNADQIFNELDEEMVLKNFRKRIFHGQVFISVFVFLIQNDVIMFIIGVLNQTMETFLWMLLINLIRITLKISIFRGNLYAIIQKAMKVTGLL</sequence>
<dbReference type="GeneID" id="26261177"/>
<keyword evidence="1" id="KW-0812">Transmembrane</keyword>
<gene>
    <name evidence="2" type="ORF">M896_020820</name>
</gene>
<evidence type="ECO:0000256" key="1">
    <source>
        <dbReference type="SAM" id="Phobius"/>
    </source>
</evidence>
<dbReference type="InParanoid" id="A0A0B2UGT8"/>
<evidence type="ECO:0000313" key="2">
    <source>
        <dbReference type="EMBL" id="KHN70246.1"/>
    </source>
</evidence>
<protein>
    <submittedName>
        <fullName evidence="2">Uncharacterized protein</fullName>
    </submittedName>
</protein>
<keyword evidence="3" id="KW-1185">Reference proteome</keyword>
<dbReference type="HOGENOM" id="CLU_1778030_0_0_1"/>
<proteinExistence type="predicted"/>
<keyword evidence="1" id="KW-0472">Membrane</keyword>
<accession>A0A0B2UGT8</accession>
<evidence type="ECO:0000313" key="3">
    <source>
        <dbReference type="Proteomes" id="UP000031056"/>
    </source>
</evidence>